<keyword evidence="3" id="KW-1185">Reference proteome</keyword>
<dbReference type="RefSeq" id="WP_259054249.1">
    <property type="nucleotide sequence ID" value="NZ_JANUCT010000004.1"/>
</dbReference>
<organism evidence="2 3">
    <name type="scientific">Methylohalomonas lacus</name>
    <dbReference type="NCBI Taxonomy" id="398773"/>
    <lineage>
        <taxon>Bacteria</taxon>
        <taxon>Pseudomonadati</taxon>
        <taxon>Pseudomonadota</taxon>
        <taxon>Gammaproteobacteria</taxon>
        <taxon>Methylohalomonadales</taxon>
        <taxon>Methylohalomonadaceae</taxon>
        <taxon>Methylohalomonas</taxon>
    </lineage>
</organism>
<evidence type="ECO:0000313" key="3">
    <source>
        <dbReference type="Proteomes" id="UP001204445"/>
    </source>
</evidence>
<comment type="caution">
    <text evidence="2">The sequence shown here is derived from an EMBL/GenBank/DDBJ whole genome shotgun (WGS) entry which is preliminary data.</text>
</comment>
<dbReference type="PANTHER" id="PTHR30535">
    <property type="entry name" value="VITAMIN B12-BINDING PROTEIN"/>
    <property type="match status" value="1"/>
</dbReference>
<proteinExistence type="predicted"/>
<dbReference type="Proteomes" id="UP001204445">
    <property type="component" value="Unassembled WGS sequence"/>
</dbReference>
<dbReference type="Pfam" id="PF01497">
    <property type="entry name" value="Peripla_BP_2"/>
    <property type="match status" value="1"/>
</dbReference>
<dbReference type="AlphaFoldDB" id="A0AAE3HIY1"/>
<dbReference type="InterPro" id="IPR002491">
    <property type="entry name" value="ABC_transptr_periplasmic_BD"/>
</dbReference>
<protein>
    <submittedName>
        <fullName evidence="2">Iron complex transport system substrate-binding protein</fullName>
    </submittedName>
</protein>
<gene>
    <name evidence="2" type="ORF">J2T55_000694</name>
</gene>
<reference evidence="2" key="1">
    <citation type="submission" date="2022-08" db="EMBL/GenBank/DDBJ databases">
        <title>Genomic Encyclopedia of Type Strains, Phase III (KMG-III): the genomes of soil and plant-associated and newly described type strains.</title>
        <authorList>
            <person name="Whitman W."/>
        </authorList>
    </citation>
    <scope>NUCLEOTIDE SEQUENCE</scope>
    <source>
        <strain evidence="2">HMT 1</strain>
    </source>
</reference>
<accession>A0AAE3HIY1</accession>
<dbReference type="CDD" id="cd01144">
    <property type="entry name" value="BtuF"/>
    <property type="match status" value="1"/>
</dbReference>
<dbReference type="Gene3D" id="3.40.50.1980">
    <property type="entry name" value="Nitrogenase molybdenum iron protein domain"/>
    <property type="match status" value="2"/>
</dbReference>
<evidence type="ECO:0000313" key="2">
    <source>
        <dbReference type="EMBL" id="MCS3902690.1"/>
    </source>
</evidence>
<dbReference type="InterPro" id="IPR050902">
    <property type="entry name" value="ABC_Transporter_SBP"/>
</dbReference>
<dbReference type="PROSITE" id="PS50983">
    <property type="entry name" value="FE_B12_PBP"/>
    <property type="match status" value="1"/>
</dbReference>
<dbReference type="PANTHER" id="PTHR30535:SF34">
    <property type="entry name" value="MOLYBDATE-BINDING PROTEIN MOLA"/>
    <property type="match status" value="1"/>
</dbReference>
<dbReference type="SUPFAM" id="SSF53807">
    <property type="entry name" value="Helical backbone' metal receptor"/>
    <property type="match status" value="1"/>
</dbReference>
<sequence length="265" mass="29883">MTDERRGPQRIVCLTEETTETIYRLGEQHRIVGISGFTQRPKEARKEKPKISTFRNAKVDSILELKPDMVLGFSHIQADIAAELVRAGLDVHIFNYRSVAGIFEMIRFLGALLDCADKADILERELHQGLDAIRAAAEKLPRRPRVYFEEWNDPLISCVGWVSELIELAGGDHCFRELASGRNAKQRRIEDPAMVIERAPELILASWCGKRFKPEDLYSRPGWKAIPAVANGQVYEINSSDILQPGPAALTDGVARIHDLIRRCV</sequence>
<feature type="domain" description="Fe/B12 periplasmic-binding" evidence="1">
    <location>
        <begin position="10"/>
        <end position="265"/>
    </location>
</feature>
<name>A0AAE3HIY1_9GAMM</name>
<evidence type="ECO:0000259" key="1">
    <source>
        <dbReference type="PROSITE" id="PS50983"/>
    </source>
</evidence>
<dbReference type="EMBL" id="JANUCT010000004">
    <property type="protein sequence ID" value="MCS3902690.1"/>
    <property type="molecule type" value="Genomic_DNA"/>
</dbReference>